<sequence length="393" mass="43326">MFVSLMLQQMARWVAVVCLLSILPACLGYLNSQSLFSRRRRTSSNTLCMRMHDTSRRQFLQAGVLLGASPLLPLPQDAAHAVDMRWPELLAAQGSKDVGGVKLPAVGFGTYNTKQGIAMQAVEIALSQGVRHIDTAAAYGNEQDIGKAWRSSGLSRSEIFLSSKLDRQQLGKGKVREALLHSLQDLGTDYLDVFYIHSPLSSKQVILESWSELQELKEEKLVRAVGVSNFGVKQLEELRKENLPVPSINQIEVSPFNQRRQIVSWCEANGCAVMSSSWSRLSNKETGAKNWPKLKEIAKSKGITAAQTLIAWSLHRGLLCIPRSGTETEKEVIAIKENSPGGVAAIKLTDQELKQLDSLDEMLASGALGRTDGWSKVRVLVLLESSNLFGRRT</sequence>
<dbReference type="PROSITE" id="PS51318">
    <property type="entry name" value="TAT"/>
    <property type="match status" value="1"/>
</dbReference>
<dbReference type="SUPFAM" id="SSF51430">
    <property type="entry name" value="NAD(P)-linked oxidoreductase"/>
    <property type="match status" value="1"/>
</dbReference>
<evidence type="ECO:0000259" key="1">
    <source>
        <dbReference type="Pfam" id="PF00248"/>
    </source>
</evidence>
<dbReference type="EMBL" id="HBKN01027942">
    <property type="protein sequence ID" value="CAE2311389.1"/>
    <property type="molecule type" value="Transcribed_RNA"/>
</dbReference>
<dbReference type="GO" id="GO:0016491">
    <property type="term" value="F:oxidoreductase activity"/>
    <property type="evidence" value="ECO:0007669"/>
    <property type="project" value="InterPro"/>
</dbReference>
<dbReference type="Pfam" id="PF00248">
    <property type="entry name" value="Aldo_ket_red"/>
    <property type="match status" value="1"/>
</dbReference>
<dbReference type="CDD" id="cd19071">
    <property type="entry name" value="AKR_AKR1-5-like"/>
    <property type="match status" value="1"/>
</dbReference>
<dbReference type="InterPro" id="IPR006311">
    <property type="entry name" value="TAT_signal"/>
</dbReference>
<dbReference type="InterPro" id="IPR023210">
    <property type="entry name" value="NADP_OxRdtase_dom"/>
</dbReference>
<accession>A0A7S4L0Q0</accession>
<proteinExistence type="predicted"/>
<reference evidence="2" key="1">
    <citation type="submission" date="2021-01" db="EMBL/GenBank/DDBJ databases">
        <authorList>
            <person name="Corre E."/>
            <person name="Pelletier E."/>
            <person name="Niang G."/>
            <person name="Scheremetjew M."/>
            <person name="Finn R."/>
            <person name="Kale V."/>
            <person name="Holt S."/>
            <person name="Cochrane G."/>
            <person name="Meng A."/>
            <person name="Brown T."/>
            <person name="Cohen L."/>
        </authorList>
    </citation>
    <scope>NUCLEOTIDE SEQUENCE</scope>
    <source>
        <strain evidence="2">CCMP 2712</strain>
    </source>
</reference>
<gene>
    <name evidence="2" type="ORF">GTHE00462_LOCUS21597</name>
</gene>
<dbReference type="PANTHER" id="PTHR43827:SF13">
    <property type="entry name" value="ALDO_KETO REDUCTASE FAMILY PROTEIN"/>
    <property type="match status" value="1"/>
</dbReference>
<protein>
    <recommendedName>
        <fullName evidence="1">NADP-dependent oxidoreductase domain-containing protein</fullName>
    </recommendedName>
</protein>
<name>A0A7S4L0Q0_GUITH</name>
<dbReference type="InterPro" id="IPR020471">
    <property type="entry name" value="AKR"/>
</dbReference>
<dbReference type="InterPro" id="IPR018170">
    <property type="entry name" value="Aldo/ket_reductase_CS"/>
</dbReference>
<dbReference type="PRINTS" id="PR00069">
    <property type="entry name" value="ALDKETRDTASE"/>
</dbReference>
<dbReference type="PANTHER" id="PTHR43827">
    <property type="entry name" value="2,5-DIKETO-D-GLUCONIC ACID REDUCTASE"/>
    <property type="match status" value="1"/>
</dbReference>
<feature type="domain" description="NADP-dependent oxidoreductase" evidence="1">
    <location>
        <begin position="107"/>
        <end position="360"/>
    </location>
</feature>
<dbReference type="AlphaFoldDB" id="A0A7S4L0Q0"/>
<dbReference type="PROSITE" id="PS00062">
    <property type="entry name" value="ALDOKETO_REDUCTASE_2"/>
    <property type="match status" value="1"/>
</dbReference>
<evidence type="ECO:0000313" key="2">
    <source>
        <dbReference type="EMBL" id="CAE2311389.1"/>
    </source>
</evidence>
<dbReference type="Gene3D" id="3.20.20.100">
    <property type="entry name" value="NADP-dependent oxidoreductase domain"/>
    <property type="match status" value="1"/>
</dbReference>
<organism evidence="2">
    <name type="scientific">Guillardia theta</name>
    <name type="common">Cryptophyte</name>
    <name type="synonym">Cryptomonas phi</name>
    <dbReference type="NCBI Taxonomy" id="55529"/>
    <lineage>
        <taxon>Eukaryota</taxon>
        <taxon>Cryptophyceae</taxon>
        <taxon>Pyrenomonadales</taxon>
        <taxon>Geminigeraceae</taxon>
        <taxon>Guillardia</taxon>
    </lineage>
</organism>
<dbReference type="InterPro" id="IPR036812">
    <property type="entry name" value="NAD(P)_OxRdtase_dom_sf"/>
</dbReference>